<reference evidence="2" key="1">
    <citation type="submission" date="2016-01" db="EMBL/GenBank/DDBJ databases">
        <authorList>
            <person name="Peeters C."/>
        </authorList>
    </citation>
    <scope>NUCLEOTIDE SEQUENCE [LARGE SCALE GENOMIC DNA]</scope>
    <source>
        <strain evidence="2">LMG 29325</strain>
    </source>
</reference>
<sequence length="319" mass="34645">MVSVGVNPPKTPVTEGSFDQAPATLPNVCKMPGPPAPFVPTPLPNLGRSADRLKDATTTVKIEGNTVAIKGSHYMSQPSPDVASQGTGGGIVSSKTQGKTEFIAPGSMTVKAEGKNIQLLGDAMTNNGGSPANSGCVGNQQSPQTFEEILKAIACKCDKQVQPNKQSTCRELGTQKHDCCDKEIQKRKNKTGPGRHEQLAPERGYTNPYKPPATRIKMTRFQSYISRANPRSCWPDAMLLDEKGNPKQLFDFKFRCPAGTRSRRKKDKTWSICDGNQDYPTWTKYKDGTSQLDKFVALGQQLGIDNEKFPPAIINNAGC</sequence>
<evidence type="ECO:0000256" key="1">
    <source>
        <dbReference type="SAM" id="MobiDB-lite"/>
    </source>
</evidence>
<dbReference type="OrthoDB" id="9429719at2"/>
<feature type="compositionally biased region" description="Polar residues" evidence="1">
    <location>
        <begin position="74"/>
        <end position="85"/>
    </location>
</feature>
<evidence type="ECO:0000313" key="2">
    <source>
        <dbReference type="EMBL" id="SAK72186.1"/>
    </source>
</evidence>
<dbReference type="EMBL" id="FCOJ02000034">
    <property type="protein sequence ID" value="SAK72186.1"/>
    <property type="molecule type" value="Genomic_DNA"/>
</dbReference>
<organism evidence="2 3">
    <name type="scientific">Caballeronia glebae</name>
    <dbReference type="NCBI Taxonomy" id="1777143"/>
    <lineage>
        <taxon>Bacteria</taxon>
        <taxon>Pseudomonadati</taxon>
        <taxon>Pseudomonadota</taxon>
        <taxon>Betaproteobacteria</taxon>
        <taxon>Burkholderiales</taxon>
        <taxon>Burkholderiaceae</taxon>
        <taxon>Caballeronia</taxon>
    </lineage>
</organism>
<accession>A0A158BR69</accession>
<dbReference type="Pfam" id="PF13665">
    <property type="entry name" value="Tox-PAAR-like"/>
    <property type="match status" value="1"/>
</dbReference>
<proteinExistence type="predicted"/>
<protein>
    <submittedName>
        <fullName evidence="2">Uncharacterized protein</fullName>
    </submittedName>
</protein>
<feature type="region of interest" description="Disordered" evidence="1">
    <location>
        <begin position="72"/>
        <end position="91"/>
    </location>
</feature>
<dbReference type="AlphaFoldDB" id="A0A158BR69"/>
<keyword evidence="3" id="KW-1185">Reference proteome</keyword>
<name>A0A158BR69_9BURK</name>
<dbReference type="Proteomes" id="UP000054596">
    <property type="component" value="Unassembled WGS sequence"/>
</dbReference>
<dbReference type="CDD" id="cd14740">
    <property type="entry name" value="PAAR_4"/>
    <property type="match status" value="1"/>
</dbReference>
<gene>
    <name evidence="2" type="ORF">AWB82_04412</name>
</gene>
<dbReference type="RefSeq" id="WP_086970967.1">
    <property type="nucleotide sequence ID" value="NZ_FCOJ02000034.1"/>
</dbReference>
<dbReference type="STRING" id="1777143.AWB82_04412"/>
<feature type="region of interest" description="Disordered" evidence="1">
    <location>
        <begin position="186"/>
        <end position="211"/>
    </location>
</feature>
<evidence type="ECO:0000313" key="3">
    <source>
        <dbReference type="Proteomes" id="UP000054596"/>
    </source>
</evidence>
<comment type="caution">
    <text evidence="2">The sequence shown here is derived from an EMBL/GenBank/DDBJ whole genome shotgun (WGS) entry which is preliminary data.</text>
</comment>